<dbReference type="InParanoid" id="A0A5J5EC83"/>
<organism evidence="1 2">
    <name type="scientific">Sphaerosporella brunnea</name>
    <dbReference type="NCBI Taxonomy" id="1250544"/>
    <lineage>
        <taxon>Eukaryota</taxon>
        <taxon>Fungi</taxon>
        <taxon>Dikarya</taxon>
        <taxon>Ascomycota</taxon>
        <taxon>Pezizomycotina</taxon>
        <taxon>Pezizomycetes</taxon>
        <taxon>Pezizales</taxon>
        <taxon>Pyronemataceae</taxon>
        <taxon>Sphaerosporella</taxon>
    </lineage>
</organism>
<accession>A0A5J5EC83</accession>
<name>A0A5J5EC83_9PEZI</name>
<dbReference type="Proteomes" id="UP000326924">
    <property type="component" value="Unassembled WGS sequence"/>
</dbReference>
<proteinExistence type="predicted"/>
<comment type="caution">
    <text evidence="1">The sequence shown here is derived from an EMBL/GenBank/DDBJ whole genome shotgun (WGS) entry which is preliminary data.</text>
</comment>
<dbReference type="AlphaFoldDB" id="A0A5J5EC83"/>
<evidence type="ECO:0000313" key="2">
    <source>
        <dbReference type="Proteomes" id="UP000326924"/>
    </source>
</evidence>
<sequence>MAKLSLTEHNTLWIPAGWRHIVFTELPGEMVRQITCECRAASRCKADNNDVLAERLSMGLAGNVNAEMQELNAELRD</sequence>
<keyword evidence="2" id="KW-1185">Reference proteome</keyword>
<protein>
    <submittedName>
        <fullName evidence="1">Uncharacterized protein</fullName>
    </submittedName>
</protein>
<gene>
    <name evidence="1" type="ORF">FN846DRAFT_915061</name>
</gene>
<dbReference type="EMBL" id="VXIS01000648">
    <property type="protein sequence ID" value="KAA8892656.1"/>
    <property type="molecule type" value="Genomic_DNA"/>
</dbReference>
<reference evidence="1 2" key="1">
    <citation type="submission" date="2019-09" db="EMBL/GenBank/DDBJ databases">
        <title>Draft genome of the ectomycorrhizal ascomycete Sphaerosporella brunnea.</title>
        <authorList>
            <consortium name="DOE Joint Genome Institute"/>
            <person name="Benucci G.M."/>
            <person name="Marozzi G."/>
            <person name="Antonielli L."/>
            <person name="Sanchez S."/>
            <person name="Marco P."/>
            <person name="Wang X."/>
            <person name="Falini L.B."/>
            <person name="Barry K."/>
            <person name="Haridas S."/>
            <person name="Lipzen A."/>
            <person name="Labutti K."/>
            <person name="Grigoriev I.V."/>
            <person name="Murat C."/>
            <person name="Martin F."/>
            <person name="Albertini E."/>
            <person name="Donnini D."/>
            <person name="Bonito G."/>
        </authorList>
    </citation>
    <scope>NUCLEOTIDE SEQUENCE [LARGE SCALE GENOMIC DNA]</scope>
    <source>
        <strain evidence="1 2">Sb_GMNB300</strain>
    </source>
</reference>
<evidence type="ECO:0000313" key="1">
    <source>
        <dbReference type="EMBL" id="KAA8892656.1"/>
    </source>
</evidence>